<reference evidence="2" key="1">
    <citation type="submission" date="2016-11" db="EMBL/GenBank/DDBJ databases">
        <authorList>
            <person name="Varghese N."/>
            <person name="Submissions S."/>
        </authorList>
    </citation>
    <scope>NUCLEOTIDE SEQUENCE [LARGE SCALE GENOMIC DNA]</scope>
    <source>
        <strain evidence="2">DSM 15518</strain>
    </source>
</reference>
<name>A0A1M6T6H4_9FIRM</name>
<organism evidence="1 2">
    <name type="scientific">Tepidibacter formicigenes DSM 15518</name>
    <dbReference type="NCBI Taxonomy" id="1123349"/>
    <lineage>
        <taxon>Bacteria</taxon>
        <taxon>Bacillati</taxon>
        <taxon>Bacillota</taxon>
        <taxon>Clostridia</taxon>
        <taxon>Peptostreptococcales</taxon>
        <taxon>Peptostreptococcaceae</taxon>
        <taxon>Tepidibacter</taxon>
    </lineage>
</organism>
<dbReference type="Proteomes" id="UP000242497">
    <property type="component" value="Unassembled WGS sequence"/>
</dbReference>
<dbReference type="Pfam" id="PF03646">
    <property type="entry name" value="FlaG"/>
    <property type="match status" value="1"/>
</dbReference>
<keyword evidence="1" id="KW-0966">Cell projection</keyword>
<dbReference type="PANTHER" id="PTHR37166">
    <property type="entry name" value="PROTEIN FLAG"/>
    <property type="match status" value="1"/>
</dbReference>
<keyword evidence="1" id="KW-0969">Cilium</keyword>
<accession>A0A1M6T6H4</accession>
<sequence>MIIDYQVSNNLTSTTKYQNAYNKKNEDILNTYKNKEANASFPGEKKLIEAIEKSDKNSMGPDTSVEYSIHEKTKDICIKIVNNETKEIIKEIPSEKILDMVASFMEKSGIFVDAKG</sequence>
<dbReference type="InterPro" id="IPR005186">
    <property type="entry name" value="FlaG"/>
</dbReference>
<protein>
    <submittedName>
        <fullName evidence="1">Flagellar protein FlaG</fullName>
    </submittedName>
</protein>
<dbReference type="RefSeq" id="WP_084605765.1">
    <property type="nucleotide sequence ID" value="NZ_FRAE01000085.1"/>
</dbReference>
<dbReference type="SUPFAM" id="SSF160214">
    <property type="entry name" value="FlaG-like"/>
    <property type="match status" value="1"/>
</dbReference>
<dbReference type="EMBL" id="FRAE01000085">
    <property type="protein sequence ID" value="SHK52500.1"/>
    <property type="molecule type" value="Genomic_DNA"/>
</dbReference>
<keyword evidence="1" id="KW-0282">Flagellum</keyword>
<dbReference type="PANTHER" id="PTHR37166:SF1">
    <property type="entry name" value="PROTEIN FLAG"/>
    <property type="match status" value="1"/>
</dbReference>
<gene>
    <name evidence="1" type="ORF">SAMN02744037_02524</name>
</gene>
<dbReference type="Gene3D" id="3.30.160.170">
    <property type="entry name" value="FlaG-like"/>
    <property type="match status" value="1"/>
</dbReference>
<evidence type="ECO:0000313" key="2">
    <source>
        <dbReference type="Proteomes" id="UP000242497"/>
    </source>
</evidence>
<evidence type="ECO:0000313" key="1">
    <source>
        <dbReference type="EMBL" id="SHK52500.1"/>
    </source>
</evidence>
<proteinExistence type="predicted"/>
<dbReference type="STRING" id="1123349.SAMN02744037_02524"/>
<dbReference type="AlphaFoldDB" id="A0A1M6T6H4"/>
<dbReference type="InterPro" id="IPR035924">
    <property type="entry name" value="FlaG-like_sf"/>
</dbReference>
<dbReference type="OrthoDB" id="9799867at2"/>
<keyword evidence="2" id="KW-1185">Reference proteome</keyword>